<feature type="compositionally biased region" description="Low complexity" evidence="1">
    <location>
        <begin position="194"/>
        <end position="205"/>
    </location>
</feature>
<accession>A0A8J9YAX0</accession>
<feature type="chain" id="PRO_5035428773" description="Osiris 9" evidence="3">
    <location>
        <begin position="17"/>
        <end position="241"/>
    </location>
</feature>
<keyword evidence="3" id="KW-0732">Signal</keyword>
<dbReference type="InterPro" id="IPR012464">
    <property type="entry name" value="DUF1676"/>
</dbReference>
<protein>
    <recommendedName>
        <fullName evidence="6">Osiris 9</fullName>
    </recommendedName>
</protein>
<evidence type="ECO:0000313" key="5">
    <source>
        <dbReference type="Proteomes" id="UP000838878"/>
    </source>
</evidence>
<dbReference type="PANTHER" id="PTHR21879:SF1">
    <property type="entry name" value="FI01546P"/>
    <property type="match status" value="1"/>
</dbReference>
<evidence type="ECO:0000256" key="3">
    <source>
        <dbReference type="SAM" id="SignalP"/>
    </source>
</evidence>
<evidence type="ECO:0000313" key="4">
    <source>
        <dbReference type="EMBL" id="CAH0721076.1"/>
    </source>
</evidence>
<dbReference type="OrthoDB" id="8194491at2759"/>
<feature type="signal peptide" evidence="3">
    <location>
        <begin position="1"/>
        <end position="16"/>
    </location>
</feature>
<keyword evidence="2" id="KW-1133">Transmembrane helix</keyword>
<sequence>MWRFVGLFAILATVHCNPLDRGVEENLVGAVSECIDKETSLCLKEKALKYTEKLAVAKDINIFEGMSLINTGSARSSRSFEILSEDPKTREVQIEERIASNVEDFLDNHVLQLRLSEDSEESRALDDEEGRGKKKKKIKKILPLLILLKLKLAALIPLFLGIIAFAAIKAVFLGKIVFAMNAFSLIRKLLSKNSSGSSGSTISYSPHHAEEHPGYSYEPAQGWSRKVNDAQSMAFAGQLAH</sequence>
<feature type="region of interest" description="Disordered" evidence="1">
    <location>
        <begin position="194"/>
        <end position="215"/>
    </location>
</feature>
<dbReference type="PANTHER" id="PTHR21879">
    <property type="entry name" value="FI03362P-RELATED-RELATED"/>
    <property type="match status" value="1"/>
</dbReference>
<gene>
    <name evidence="4" type="ORF">BINO364_LOCUS7218</name>
</gene>
<dbReference type="Proteomes" id="UP000838878">
    <property type="component" value="Chromosome 2"/>
</dbReference>
<keyword evidence="2" id="KW-0812">Transmembrane</keyword>
<evidence type="ECO:0008006" key="6">
    <source>
        <dbReference type="Google" id="ProtNLM"/>
    </source>
</evidence>
<proteinExistence type="predicted"/>
<name>A0A8J9YAX0_9NEOP</name>
<feature type="transmembrane region" description="Helical" evidence="2">
    <location>
        <begin position="152"/>
        <end position="178"/>
    </location>
</feature>
<dbReference type="EMBL" id="OV170222">
    <property type="protein sequence ID" value="CAH0721076.1"/>
    <property type="molecule type" value="Genomic_DNA"/>
</dbReference>
<keyword evidence="2" id="KW-0472">Membrane</keyword>
<dbReference type="Pfam" id="PF07898">
    <property type="entry name" value="DUF1676"/>
    <property type="match status" value="1"/>
</dbReference>
<keyword evidence="5" id="KW-1185">Reference proteome</keyword>
<evidence type="ECO:0000256" key="1">
    <source>
        <dbReference type="SAM" id="MobiDB-lite"/>
    </source>
</evidence>
<organism evidence="4 5">
    <name type="scientific">Brenthis ino</name>
    <name type="common">lesser marbled fritillary</name>
    <dbReference type="NCBI Taxonomy" id="405034"/>
    <lineage>
        <taxon>Eukaryota</taxon>
        <taxon>Metazoa</taxon>
        <taxon>Ecdysozoa</taxon>
        <taxon>Arthropoda</taxon>
        <taxon>Hexapoda</taxon>
        <taxon>Insecta</taxon>
        <taxon>Pterygota</taxon>
        <taxon>Neoptera</taxon>
        <taxon>Endopterygota</taxon>
        <taxon>Lepidoptera</taxon>
        <taxon>Glossata</taxon>
        <taxon>Ditrysia</taxon>
        <taxon>Papilionoidea</taxon>
        <taxon>Nymphalidae</taxon>
        <taxon>Heliconiinae</taxon>
        <taxon>Argynnini</taxon>
        <taxon>Brenthis</taxon>
    </lineage>
</organism>
<dbReference type="AlphaFoldDB" id="A0A8J9YAX0"/>
<feature type="non-terminal residue" evidence="4">
    <location>
        <position position="241"/>
    </location>
</feature>
<dbReference type="GO" id="GO:0016020">
    <property type="term" value="C:membrane"/>
    <property type="evidence" value="ECO:0007669"/>
    <property type="project" value="TreeGrafter"/>
</dbReference>
<reference evidence="4" key="1">
    <citation type="submission" date="2021-12" db="EMBL/GenBank/DDBJ databases">
        <authorList>
            <person name="Martin H S."/>
        </authorList>
    </citation>
    <scope>NUCLEOTIDE SEQUENCE</scope>
</reference>
<evidence type="ECO:0000256" key="2">
    <source>
        <dbReference type="SAM" id="Phobius"/>
    </source>
</evidence>